<dbReference type="InterPro" id="IPR000873">
    <property type="entry name" value="AMP-dep_synth/lig_dom"/>
</dbReference>
<keyword evidence="4" id="KW-0067">ATP-binding</keyword>
<dbReference type="SUPFAM" id="SSF56801">
    <property type="entry name" value="Acetyl-CoA synthetase-like"/>
    <property type="match status" value="1"/>
</dbReference>
<feature type="region of interest" description="Disordered" evidence="6">
    <location>
        <begin position="1"/>
        <end position="29"/>
    </location>
</feature>
<dbReference type="PANTHER" id="PTHR43272:SF83">
    <property type="entry name" value="ACYL-COA SYNTHETASE LONG-CHAIN, ISOFORM J"/>
    <property type="match status" value="1"/>
</dbReference>
<sequence>MPQDLKKLAPQAQATRKGPYTAEVAGAQQVEGETLPRRNLAAKDQLKLTPAPEVTTMYEVLRYSSAKYGNAKAVGARRIVNKINETKKIKKMIDGKEQEVDKNWEYFELSSFAYKSFVEFEKMALAVGSAVQKLGFKPEDRMHLFAATSMQWLASAHGALSQSLAIVTAYDTLGEEGLKHSMHQTKAKIMFTDPELLPKLVNPFKEAKDIQVVVYCTKNDPNPKDIEKLTSAHPHLKVLSFDEFIKLGEENPAEPIPPKPEDLACIMYTSGSTGTPKGVMIKHRNIVAAIAGVDVIVGKYLGPGDVLLAYLPAAHILEFVFENAVLYWGGTLGYGTIRTLSDTSVRNCAGDIRELKPTVLVGVPQVWETVKKGIVSKVQAGGALKTNMFWGAFAAKNFLLGSGLPGSGVLDAVVFNKVKEATGGRLRICLNGGGPISKETQRFISVAITPMISGYGLTETCAMGALMDPMAWTDQALGEMPACVEMKLVDFADAGYFAKSNPPQGEIWIRGGGVVSGYLDMEEETKESFTDDGWFKTGDIGEFDSHGQIRIIDRKKNLVKTLAGEYIALEKLESVYRSAPIVANICVYAAEDRAKPIAIIVPAEPALKKLAAEQGVKGDHLEELVHDKKMNSAVLKQLQSAGQKGGLAGFEIVEGVVLADEEWTPQNGLTTAAQKLNRKGILKQYTKEVDQAYGRS</sequence>
<dbReference type="OrthoDB" id="1700726at2759"/>
<dbReference type="GO" id="GO:0005811">
    <property type="term" value="C:lipid droplet"/>
    <property type="evidence" value="ECO:0007669"/>
    <property type="project" value="TreeGrafter"/>
</dbReference>
<dbReference type="GO" id="GO:0004467">
    <property type="term" value="F:long-chain fatty acid-CoA ligase activity"/>
    <property type="evidence" value="ECO:0007669"/>
    <property type="project" value="UniProtKB-EC"/>
</dbReference>
<proteinExistence type="inferred from homology"/>
<organism evidence="8 9">
    <name type="scientific">Ophiobolus disseminans</name>
    <dbReference type="NCBI Taxonomy" id="1469910"/>
    <lineage>
        <taxon>Eukaryota</taxon>
        <taxon>Fungi</taxon>
        <taxon>Dikarya</taxon>
        <taxon>Ascomycota</taxon>
        <taxon>Pezizomycotina</taxon>
        <taxon>Dothideomycetes</taxon>
        <taxon>Pleosporomycetidae</taxon>
        <taxon>Pleosporales</taxon>
        <taxon>Pleosporineae</taxon>
        <taxon>Phaeosphaeriaceae</taxon>
        <taxon>Ophiobolus</taxon>
    </lineage>
</organism>
<dbReference type="EMBL" id="MU006230">
    <property type="protein sequence ID" value="KAF2824273.1"/>
    <property type="molecule type" value="Genomic_DNA"/>
</dbReference>
<comment type="similarity">
    <text evidence="1">Belongs to the ATP-dependent AMP-binding enzyme family.</text>
</comment>
<dbReference type="GO" id="GO:0005783">
    <property type="term" value="C:endoplasmic reticulum"/>
    <property type="evidence" value="ECO:0007669"/>
    <property type="project" value="TreeGrafter"/>
</dbReference>
<dbReference type="PRINTS" id="PR00154">
    <property type="entry name" value="AMPBINDING"/>
</dbReference>
<dbReference type="AlphaFoldDB" id="A0A6A6ZTV1"/>
<dbReference type="GO" id="GO:0005524">
    <property type="term" value="F:ATP binding"/>
    <property type="evidence" value="ECO:0007669"/>
    <property type="project" value="UniProtKB-KW"/>
</dbReference>
<dbReference type="Proteomes" id="UP000799424">
    <property type="component" value="Unassembled WGS sequence"/>
</dbReference>
<dbReference type="GO" id="GO:0005886">
    <property type="term" value="C:plasma membrane"/>
    <property type="evidence" value="ECO:0007669"/>
    <property type="project" value="TreeGrafter"/>
</dbReference>
<evidence type="ECO:0000256" key="5">
    <source>
        <dbReference type="ARBA" id="ARBA00036813"/>
    </source>
</evidence>
<dbReference type="GO" id="GO:0035336">
    <property type="term" value="P:long-chain fatty-acyl-CoA metabolic process"/>
    <property type="evidence" value="ECO:0007669"/>
    <property type="project" value="TreeGrafter"/>
</dbReference>
<dbReference type="Gene3D" id="3.40.50.12780">
    <property type="entry name" value="N-terminal domain of ligase-like"/>
    <property type="match status" value="1"/>
</dbReference>
<evidence type="ECO:0000313" key="9">
    <source>
        <dbReference type="Proteomes" id="UP000799424"/>
    </source>
</evidence>
<dbReference type="PANTHER" id="PTHR43272">
    <property type="entry name" value="LONG-CHAIN-FATTY-ACID--COA LIGASE"/>
    <property type="match status" value="1"/>
</dbReference>
<evidence type="ECO:0000313" key="8">
    <source>
        <dbReference type="EMBL" id="KAF2824273.1"/>
    </source>
</evidence>
<gene>
    <name evidence="8" type="ORF">CC86DRAFT_457090</name>
</gene>
<evidence type="ECO:0000259" key="7">
    <source>
        <dbReference type="Pfam" id="PF00501"/>
    </source>
</evidence>
<reference evidence="8" key="1">
    <citation type="journal article" date="2020" name="Stud. Mycol.">
        <title>101 Dothideomycetes genomes: a test case for predicting lifestyles and emergence of pathogens.</title>
        <authorList>
            <person name="Haridas S."/>
            <person name="Albert R."/>
            <person name="Binder M."/>
            <person name="Bloem J."/>
            <person name="Labutti K."/>
            <person name="Salamov A."/>
            <person name="Andreopoulos B."/>
            <person name="Baker S."/>
            <person name="Barry K."/>
            <person name="Bills G."/>
            <person name="Bluhm B."/>
            <person name="Cannon C."/>
            <person name="Castanera R."/>
            <person name="Culley D."/>
            <person name="Daum C."/>
            <person name="Ezra D."/>
            <person name="Gonzalez J."/>
            <person name="Henrissat B."/>
            <person name="Kuo A."/>
            <person name="Liang C."/>
            <person name="Lipzen A."/>
            <person name="Lutzoni F."/>
            <person name="Magnuson J."/>
            <person name="Mondo S."/>
            <person name="Nolan M."/>
            <person name="Ohm R."/>
            <person name="Pangilinan J."/>
            <person name="Park H.-J."/>
            <person name="Ramirez L."/>
            <person name="Alfaro M."/>
            <person name="Sun H."/>
            <person name="Tritt A."/>
            <person name="Yoshinaga Y."/>
            <person name="Zwiers L.-H."/>
            <person name="Turgeon B."/>
            <person name="Goodwin S."/>
            <person name="Spatafora J."/>
            <person name="Crous P."/>
            <person name="Grigoriev I."/>
        </authorList>
    </citation>
    <scope>NUCLEOTIDE SEQUENCE</scope>
    <source>
        <strain evidence="8">CBS 113818</strain>
    </source>
</reference>
<keyword evidence="2" id="KW-0436">Ligase</keyword>
<dbReference type="InterPro" id="IPR042099">
    <property type="entry name" value="ANL_N_sf"/>
</dbReference>
<accession>A0A6A6ZTV1</accession>
<dbReference type="PROSITE" id="PS00455">
    <property type="entry name" value="AMP_BINDING"/>
    <property type="match status" value="1"/>
</dbReference>
<evidence type="ECO:0000256" key="6">
    <source>
        <dbReference type="SAM" id="MobiDB-lite"/>
    </source>
</evidence>
<keyword evidence="9" id="KW-1185">Reference proteome</keyword>
<dbReference type="InterPro" id="IPR020845">
    <property type="entry name" value="AMP-binding_CS"/>
</dbReference>
<evidence type="ECO:0000256" key="3">
    <source>
        <dbReference type="ARBA" id="ARBA00022741"/>
    </source>
</evidence>
<dbReference type="InterPro" id="IPR020459">
    <property type="entry name" value="AMP-binding"/>
</dbReference>
<evidence type="ECO:0000256" key="2">
    <source>
        <dbReference type="ARBA" id="ARBA00022598"/>
    </source>
</evidence>
<comment type="catalytic activity">
    <reaction evidence="5">
        <text>a long-chain fatty acid + ATP + CoA = a long-chain fatty acyl-CoA + AMP + diphosphate</text>
        <dbReference type="Rhea" id="RHEA:15421"/>
        <dbReference type="ChEBI" id="CHEBI:30616"/>
        <dbReference type="ChEBI" id="CHEBI:33019"/>
        <dbReference type="ChEBI" id="CHEBI:57287"/>
        <dbReference type="ChEBI" id="CHEBI:57560"/>
        <dbReference type="ChEBI" id="CHEBI:83139"/>
        <dbReference type="ChEBI" id="CHEBI:456215"/>
        <dbReference type="EC" id="6.2.1.3"/>
    </reaction>
</comment>
<keyword evidence="3" id="KW-0547">Nucleotide-binding</keyword>
<protein>
    <submittedName>
        <fullName evidence="8">Acetyl-CoA synthetase-like protein</fullName>
    </submittedName>
</protein>
<evidence type="ECO:0000256" key="4">
    <source>
        <dbReference type="ARBA" id="ARBA00022840"/>
    </source>
</evidence>
<dbReference type="Pfam" id="PF00501">
    <property type="entry name" value="AMP-binding"/>
    <property type="match status" value="1"/>
</dbReference>
<feature type="domain" description="AMP-dependent synthetase/ligase" evidence="7">
    <location>
        <begin position="114"/>
        <end position="519"/>
    </location>
</feature>
<name>A0A6A6ZTV1_9PLEO</name>
<evidence type="ECO:0000256" key="1">
    <source>
        <dbReference type="ARBA" id="ARBA00006432"/>
    </source>
</evidence>